<dbReference type="EMBL" id="MU004241">
    <property type="protein sequence ID" value="KAF2665202.1"/>
    <property type="molecule type" value="Genomic_DNA"/>
</dbReference>
<dbReference type="PANTHER" id="PTHR37315">
    <property type="entry name" value="UPF0311 PROTEIN BLR7842"/>
    <property type="match status" value="1"/>
</dbReference>
<feature type="signal peptide" evidence="1">
    <location>
        <begin position="1"/>
        <end position="15"/>
    </location>
</feature>
<evidence type="ECO:0000313" key="3">
    <source>
        <dbReference type="Proteomes" id="UP000799302"/>
    </source>
</evidence>
<organism evidence="2 3">
    <name type="scientific">Microthyrium microscopicum</name>
    <dbReference type="NCBI Taxonomy" id="703497"/>
    <lineage>
        <taxon>Eukaryota</taxon>
        <taxon>Fungi</taxon>
        <taxon>Dikarya</taxon>
        <taxon>Ascomycota</taxon>
        <taxon>Pezizomycotina</taxon>
        <taxon>Dothideomycetes</taxon>
        <taxon>Dothideomycetes incertae sedis</taxon>
        <taxon>Microthyriales</taxon>
        <taxon>Microthyriaceae</taxon>
        <taxon>Microthyrium</taxon>
    </lineage>
</organism>
<protein>
    <submittedName>
        <fullName evidence="2">Uncharacterized protein</fullName>
    </submittedName>
</protein>
<evidence type="ECO:0000256" key="1">
    <source>
        <dbReference type="SAM" id="SignalP"/>
    </source>
</evidence>
<sequence length="168" mass="18103">MFSLSLLGLISLAVAQNVTFPPLIPPSVTLLYRADVELGDRFSLGAIPVGQERVVIPIIGGTFKGPKFSGKILNLGADWRLTDVNGIVRPDARYNLLTDDGTYVYIQTEGPTLTDGHSVLRAKFETATNGTYAWLNQVVGVGILTRSGTSRVFIDMWDFRSGGNGTVG</sequence>
<dbReference type="Pfam" id="PF11578">
    <property type="entry name" value="DUF3237"/>
    <property type="match status" value="1"/>
</dbReference>
<proteinExistence type="predicted"/>
<evidence type="ECO:0000313" key="2">
    <source>
        <dbReference type="EMBL" id="KAF2665202.1"/>
    </source>
</evidence>
<reference evidence="2" key="1">
    <citation type="journal article" date="2020" name="Stud. Mycol.">
        <title>101 Dothideomycetes genomes: a test case for predicting lifestyles and emergence of pathogens.</title>
        <authorList>
            <person name="Haridas S."/>
            <person name="Albert R."/>
            <person name="Binder M."/>
            <person name="Bloem J."/>
            <person name="Labutti K."/>
            <person name="Salamov A."/>
            <person name="Andreopoulos B."/>
            <person name="Baker S."/>
            <person name="Barry K."/>
            <person name="Bills G."/>
            <person name="Bluhm B."/>
            <person name="Cannon C."/>
            <person name="Castanera R."/>
            <person name="Culley D."/>
            <person name="Daum C."/>
            <person name="Ezra D."/>
            <person name="Gonzalez J."/>
            <person name="Henrissat B."/>
            <person name="Kuo A."/>
            <person name="Liang C."/>
            <person name="Lipzen A."/>
            <person name="Lutzoni F."/>
            <person name="Magnuson J."/>
            <person name="Mondo S."/>
            <person name="Nolan M."/>
            <person name="Ohm R."/>
            <person name="Pangilinan J."/>
            <person name="Park H.-J."/>
            <person name="Ramirez L."/>
            <person name="Alfaro M."/>
            <person name="Sun H."/>
            <person name="Tritt A."/>
            <person name="Yoshinaga Y."/>
            <person name="Zwiers L.-H."/>
            <person name="Turgeon B."/>
            <person name="Goodwin S."/>
            <person name="Spatafora J."/>
            <person name="Crous P."/>
            <person name="Grigoriev I."/>
        </authorList>
    </citation>
    <scope>NUCLEOTIDE SEQUENCE</scope>
    <source>
        <strain evidence="2">CBS 115976</strain>
    </source>
</reference>
<gene>
    <name evidence="2" type="ORF">BT63DRAFT_87420</name>
</gene>
<dbReference type="OrthoDB" id="2544694at2759"/>
<dbReference type="InterPro" id="IPR020915">
    <property type="entry name" value="UPF0311"/>
</dbReference>
<keyword evidence="1" id="KW-0732">Signal</keyword>
<dbReference type="Gene3D" id="2.40.160.20">
    <property type="match status" value="1"/>
</dbReference>
<dbReference type="Proteomes" id="UP000799302">
    <property type="component" value="Unassembled WGS sequence"/>
</dbReference>
<accession>A0A6A6TZD6</accession>
<dbReference type="AlphaFoldDB" id="A0A6A6TZD6"/>
<feature type="chain" id="PRO_5025391965" evidence="1">
    <location>
        <begin position="16"/>
        <end position="168"/>
    </location>
</feature>
<dbReference type="PANTHER" id="PTHR37315:SF1">
    <property type="entry name" value="UPF0311 PROTEIN BLR7842"/>
    <property type="match status" value="1"/>
</dbReference>
<name>A0A6A6TZD6_9PEZI</name>
<keyword evidence="3" id="KW-1185">Reference proteome</keyword>